<name>A0A8H5CCC9_9AGAR</name>
<organism evidence="2 3">
    <name type="scientific">Ephemerocybe angulata</name>
    <dbReference type="NCBI Taxonomy" id="980116"/>
    <lineage>
        <taxon>Eukaryota</taxon>
        <taxon>Fungi</taxon>
        <taxon>Dikarya</taxon>
        <taxon>Basidiomycota</taxon>
        <taxon>Agaricomycotina</taxon>
        <taxon>Agaricomycetes</taxon>
        <taxon>Agaricomycetidae</taxon>
        <taxon>Agaricales</taxon>
        <taxon>Agaricineae</taxon>
        <taxon>Psathyrellaceae</taxon>
        <taxon>Ephemerocybe</taxon>
    </lineage>
</organism>
<evidence type="ECO:0000313" key="2">
    <source>
        <dbReference type="EMBL" id="KAF5338506.1"/>
    </source>
</evidence>
<evidence type="ECO:0000256" key="1">
    <source>
        <dbReference type="SAM" id="Phobius"/>
    </source>
</evidence>
<keyword evidence="1" id="KW-1133">Transmembrane helix</keyword>
<dbReference type="AlphaFoldDB" id="A0A8H5CCC9"/>
<gene>
    <name evidence="2" type="ORF">D9611_013238</name>
</gene>
<sequence length="81" mass="8902">MLIQFLHLLSGFASLVPPLLVNVLYLLGFAAAFTCLMLDFVLPIAGNILEAAQIRLFQQAHNIPGERLVPRGRRISLVMTG</sequence>
<accession>A0A8H5CCC9</accession>
<keyword evidence="3" id="KW-1185">Reference proteome</keyword>
<keyword evidence="1" id="KW-0472">Membrane</keyword>
<evidence type="ECO:0000313" key="3">
    <source>
        <dbReference type="Proteomes" id="UP000541558"/>
    </source>
</evidence>
<reference evidence="2 3" key="1">
    <citation type="journal article" date="2020" name="ISME J.">
        <title>Uncovering the hidden diversity of litter-decomposition mechanisms in mushroom-forming fungi.</title>
        <authorList>
            <person name="Floudas D."/>
            <person name="Bentzer J."/>
            <person name="Ahren D."/>
            <person name="Johansson T."/>
            <person name="Persson P."/>
            <person name="Tunlid A."/>
        </authorList>
    </citation>
    <scope>NUCLEOTIDE SEQUENCE [LARGE SCALE GENOMIC DNA]</scope>
    <source>
        <strain evidence="2 3">CBS 175.51</strain>
    </source>
</reference>
<protein>
    <submittedName>
        <fullName evidence="2">Uncharacterized protein</fullName>
    </submittedName>
</protein>
<dbReference type="EMBL" id="JAACJK010000013">
    <property type="protein sequence ID" value="KAF5338506.1"/>
    <property type="molecule type" value="Genomic_DNA"/>
</dbReference>
<keyword evidence="1" id="KW-0812">Transmembrane</keyword>
<dbReference type="Proteomes" id="UP000541558">
    <property type="component" value="Unassembled WGS sequence"/>
</dbReference>
<proteinExistence type="predicted"/>
<feature type="transmembrane region" description="Helical" evidence="1">
    <location>
        <begin position="23"/>
        <end position="49"/>
    </location>
</feature>
<comment type="caution">
    <text evidence="2">The sequence shown here is derived from an EMBL/GenBank/DDBJ whole genome shotgun (WGS) entry which is preliminary data.</text>
</comment>